<dbReference type="GO" id="GO:0005737">
    <property type="term" value="C:cytoplasm"/>
    <property type="evidence" value="ECO:0007669"/>
    <property type="project" value="UniProtKB-SubCell"/>
</dbReference>
<organism evidence="4 5">
    <name type="scientific">Euzebya pacifica</name>
    <dbReference type="NCBI Taxonomy" id="1608957"/>
    <lineage>
        <taxon>Bacteria</taxon>
        <taxon>Bacillati</taxon>
        <taxon>Actinomycetota</taxon>
        <taxon>Nitriliruptoria</taxon>
        <taxon>Euzebyales</taxon>
    </lineage>
</organism>
<evidence type="ECO:0000256" key="3">
    <source>
        <dbReference type="HAMAP-Rule" id="MF_00187"/>
    </source>
</evidence>
<dbReference type="GO" id="GO:0016783">
    <property type="term" value="F:sulfurtransferase activity"/>
    <property type="evidence" value="ECO:0007669"/>
    <property type="project" value="InterPro"/>
</dbReference>
<evidence type="ECO:0000313" key="4">
    <source>
        <dbReference type="EMBL" id="AXV08491.1"/>
    </source>
</evidence>
<accession>A0A346Y1Z4</accession>
<dbReference type="InterPro" id="IPR016193">
    <property type="entry name" value="Cytidine_deaminase-like"/>
</dbReference>
<dbReference type="Gene3D" id="3.40.140.10">
    <property type="entry name" value="Cytidine Deaminase, domain 2"/>
    <property type="match status" value="1"/>
</dbReference>
<evidence type="ECO:0000313" key="5">
    <source>
        <dbReference type="Proteomes" id="UP000264006"/>
    </source>
</evidence>
<comment type="function">
    <text evidence="3">Required for formate dehydrogenase (FDH) activity. Acts as a sulfur carrier protein that transfers sulfur from IscS to the molybdenum cofactor prior to its insertion into FDH.</text>
</comment>
<dbReference type="HAMAP" id="MF_00187">
    <property type="entry name" value="FdhD"/>
    <property type="match status" value="1"/>
</dbReference>
<dbReference type="SUPFAM" id="SSF53927">
    <property type="entry name" value="Cytidine deaminase-like"/>
    <property type="match status" value="1"/>
</dbReference>
<dbReference type="InterPro" id="IPR003786">
    <property type="entry name" value="FdhD"/>
</dbReference>
<name>A0A346Y1Z4_9ACTN</name>
<proteinExistence type="inferred from homology"/>
<keyword evidence="2 3" id="KW-0501">Molybdenum cofactor biosynthesis</keyword>
<dbReference type="Proteomes" id="UP000264006">
    <property type="component" value="Chromosome"/>
</dbReference>
<comment type="subcellular location">
    <subcellularLocation>
        <location evidence="3">Cytoplasm</location>
    </subcellularLocation>
</comment>
<keyword evidence="5" id="KW-1185">Reference proteome</keyword>
<dbReference type="PIRSF" id="PIRSF015626">
    <property type="entry name" value="FdhD"/>
    <property type="match status" value="1"/>
</dbReference>
<dbReference type="GO" id="GO:0006777">
    <property type="term" value="P:Mo-molybdopterin cofactor biosynthetic process"/>
    <property type="evidence" value="ECO:0007669"/>
    <property type="project" value="UniProtKB-UniRule"/>
</dbReference>
<dbReference type="AlphaFoldDB" id="A0A346Y1Z4"/>
<comment type="similarity">
    <text evidence="3">Belongs to the FdhD family.</text>
</comment>
<dbReference type="RefSeq" id="WP_114592829.1">
    <property type="nucleotide sequence ID" value="NZ_CP031165.1"/>
</dbReference>
<dbReference type="PANTHER" id="PTHR30592:SF1">
    <property type="entry name" value="SULFUR CARRIER PROTEIN FDHD"/>
    <property type="match status" value="1"/>
</dbReference>
<dbReference type="KEGG" id="euz:DVS28_a3819"/>
<feature type="active site" description="Cysteine persulfide intermediate" evidence="3">
    <location>
        <position position="126"/>
    </location>
</feature>
<sequence length="284" mass="28778">MAGATQRAKVRRFRDGTGIGGRASLAVEEPLEIRVDGAVVATTMRTPGHDFDLALGFAITDGGVSPDRVGGMSYCGVDAGEVVATPTAADLAGPYSGDFNVVNVATRDGGGVTVARNRQTVVTSACGVCGSDVVADLRERAGSVAEDPLTVDADVIASIPPAARAAQPGFEATGGMHAAAAFAADGTLLALREDVGRHNAVDKVVGWAATTGRLPMAGTILFTSGRVAFEIVAKAAVAGIPMIVAVSAPTTLAVELAQEVGLTLVGFARDGDFTAYAATHRIRD</sequence>
<evidence type="ECO:0000256" key="1">
    <source>
        <dbReference type="ARBA" id="ARBA00022490"/>
    </source>
</evidence>
<reference evidence="4 5" key="1">
    <citation type="submission" date="2018-09" db="EMBL/GenBank/DDBJ databases">
        <title>Complete genome sequence of Euzebya sp. DY32-46 isolated from seawater of Pacific Ocean.</title>
        <authorList>
            <person name="Xu L."/>
            <person name="Wu Y.-H."/>
            <person name="Xu X.-W."/>
        </authorList>
    </citation>
    <scope>NUCLEOTIDE SEQUENCE [LARGE SCALE GENOMIC DNA]</scope>
    <source>
        <strain evidence="4 5">DY32-46</strain>
    </source>
</reference>
<dbReference type="Gene3D" id="3.10.20.10">
    <property type="match status" value="1"/>
</dbReference>
<dbReference type="EMBL" id="CP031165">
    <property type="protein sequence ID" value="AXV08491.1"/>
    <property type="molecule type" value="Genomic_DNA"/>
</dbReference>
<dbReference type="Pfam" id="PF02634">
    <property type="entry name" value="FdhD-NarQ"/>
    <property type="match status" value="1"/>
</dbReference>
<dbReference type="GO" id="GO:0097163">
    <property type="term" value="F:sulfur carrier activity"/>
    <property type="evidence" value="ECO:0007669"/>
    <property type="project" value="UniProtKB-UniRule"/>
</dbReference>
<comment type="caution">
    <text evidence="3">Lacks conserved residue(s) required for the propagation of feature annotation.</text>
</comment>
<evidence type="ECO:0000256" key="2">
    <source>
        <dbReference type="ARBA" id="ARBA00023150"/>
    </source>
</evidence>
<gene>
    <name evidence="3" type="primary">fdhD</name>
    <name evidence="4" type="ORF">DVS28_a3819</name>
</gene>
<protein>
    <recommendedName>
        <fullName evidence="3">Sulfur carrier protein FdhD</fullName>
    </recommendedName>
</protein>
<keyword evidence="1 3" id="KW-0963">Cytoplasm</keyword>
<dbReference type="PANTHER" id="PTHR30592">
    <property type="entry name" value="FORMATE DEHYDROGENASE"/>
    <property type="match status" value="1"/>
</dbReference>
<dbReference type="OrthoDB" id="3197277at2"/>